<evidence type="ECO:0000313" key="1">
    <source>
        <dbReference type="EMBL" id="PUU77584.1"/>
    </source>
</evidence>
<evidence type="ECO:0000313" key="2">
    <source>
        <dbReference type="Proteomes" id="UP000244722"/>
    </source>
</evidence>
<organism evidence="1 2">
    <name type="scientific">Tuber borchii</name>
    <name type="common">White truffle</name>
    <dbReference type="NCBI Taxonomy" id="42251"/>
    <lineage>
        <taxon>Eukaryota</taxon>
        <taxon>Fungi</taxon>
        <taxon>Dikarya</taxon>
        <taxon>Ascomycota</taxon>
        <taxon>Pezizomycotina</taxon>
        <taxon>Pezizomycetes</taxon>
        <taxon>Pezizales</taxon>
        <taxon>Tuberaceae</taxon>
        <taxon>Tuber</taxon>
    </lineage>
</organism>
<accession>A0A2T6ZQ74</accession>
<gene>
    <name evidence="1" type="ORF">B9Z19DRAFT_1065725</name>
</gene>
<dbReference type="OrthoDB" id="10359462at2759"/>
<dbReference type="AlphaFoldDB" id="A0A2T6ZQ74"/>
<name>A0A2T6ZQ74_TUBBO</name>
<dbReference type="EMBL" id="NESQ01000148">
    <property type="protein sequence ID" value="PUU77584.1"/>
    <property type="molecule type" value="Genomic_DNA"/>
</dbReference>
<keyword evidence="2" id="KW-1185">Reference proteome</keyword>
<protein>
    <submittedName>
        <fullName evidence="1">Uncharacterized protein</fullName>
    </submittedName>
</protein>
<reference evidence="1 2" key="1">
    <citation type="submission" date="2017-04" db="EMBL/GenBank/DDBJ databases">
        <title>Draft genome sequence of Tuber borchii Vittad., a whitish edible truffle.</title>
        <authorList>
            <consortium name="DOE Joint Genome Institute"/>
            <person name="Murat C."/>
            <person name="Kuo A."/>
            <person name="Barry K.W."/>
            <person name="Clum A."/>
            <person name="Dockter R.B."/>
            <person name="Fauchery L."/>
            <person name="Iotti M."/>
            <person name="Kohler A."/>
            <person name="Labutti K."/>
            <person name="Lindquist E.A."/>
            <person name="Lipzen A."/>
            <person name="Ohm R.A."/>
            <person name="Wang M."/>
            <person name="Grigoriev I.V."/>
            <person name="Zambonelli A."/>
            <person name="Martin F.M."/>
        </authorList>
    </citation>
    <scope>NUCLEOTIDE SEQUENCE [LARGE SCALE GENOMIC DNA]</scope>
    <source>
        <strain evidence="1 2">Tbo3840</strain>
    </source>
</reference>
<proteinExistence type="predicted"/>
<dbReference type="Proteomes" id="UP000244722">
    <property type="component" value="Unassembled WGS sequence"/>
</dbReference>
<sequence>MSTNSASIISTPDAWYCPSCGYGPHNPLLDVGCANCGYIPRRKHRQQAHSFVSLRPSTFPIAHTTLPATALTPSLIIEASEPGYSNTFDRSLPPTTYTPNDLAQCTTNHQTIDFGSQGIEFPTSN</sequence>
<comment type="caution">
    <text evidence="1">The sequence shown here is derived from an EMBL/GenBank/DDBJ whole genome shotgun (WGS) entry which is preliminary data.</text>
</comment>